<dbReference type="NCBIfam" id="TIGR00132">
    <property type="entry name" value="gatA"/>
    <property type="match status" value="1"/>
</dbReference>
<comment type="similarity">
    <text evidence="1 8">Belongs to the amidase family. GatA subfamily.</text>
</comment>
<dbReference type="GO" id="GO:0016740">
    <property type="term" value="F:transferase activity"/>
    <property type="evidence" value="ECO:0007669"/>
    <property type="project" value="UniProtKB-KW"/>
</dbReference>
<comment type="function">
    <text evidence="6 8">Allows the formation of correctly charged Gln-tRNA(Gln) through the transamidation of misacylated Glu-tRNA(Gln) in organisms which lack glutaminyl-tRNA synthetase. The reaction takes place in the presence of glutamine and ATP through an activated gamma-phospho-Glu-tRNA(Gln).</text>
</comment>
<dbReference type="SUPFAM" id="SSF75304">
    <property type="entry name" value="Amidase signature (AS) enzymes"/>
    <property type="match status" value="1"/>
</dbReference>
<evidence type="ECO:0000256" key="6">
    <source>
        <dbReference type="ARBA" id="ARBA00025295"/>
    </source>
</evidence>
<dbReference type="Gene3D" id="3.90.1300.10">
    <property type="entry name" value="Amidase signature (AS) domain"/>
    <property type="match status" value="1"/>
</dbReference>
<evidence type="ECO:0000256" key="1">
    <source>
        <dbReference type="ARBA" id="ARBA00008069"/>
    </source>
</evidence>
<keyword evidence="3 8" id="KW-0547">Nucleotide-binding</keyword>
<comment type="catalytic activity">
    <reaction evidence="7 8">
        <text>L-glutamyl-tRNA(Gln) + L-glutamine + ATP + H2O = L-glutaminyl-tRNA(Gln) + L-glutamate + ADP + phosphate + H(+)</text>
        <dbReference type="Rhea" id="RHEA:17521"/>
        <dbReference type="Rhea" id="RHEA-COMP:9681"/>
        <dbReference type="Rhea" id="RHEA-COMP:9684"/>
        <dbReference type="ChEBI" id="CHEBI:15377"/>
        <dbReference type="ChEBI" id="CHEBI:15378"/>
        <dbReference type="ChEBI" id="CHEBI:29985"/>
        <dbReference type="ChEBI" id="CHEBI:30616"/>
        <dbReference type="ChEBI" id="CHEBI:43474"/>
        <dbReference type="ChEBI" id="CHEBI:58359"/>
        <dbReference type="ChEBI" id="CHEBI:78520"/>
        <dbReference type="ChEBI" id="CHEBI:78521"/>
        <dbReference type="ChEBI" id="CHEBI:456216"/>
        <dbReference type="EC" id="6.3.5.7"/>
    </reaction>
</comment>
<reference evidence="10 11" key="1">
    <citation type="submission" date="2019-07" db="EMBL/GenBank/DDBJ databases">
        <title>Complete genome of Crassaminicella thermophila SY095.</title>
        <authorList>
            <person name="Li X."/>
        </authorList>
    </citation>
    <scope>NUCLEOTIDE SEQUENCE [LARGE SCALE GENOMIC DNA]</scope>
    <source>
        <strain evidence="10 11">SY095</strain>
    </source>
</reference>
<evidence type="ECO:0000313" key="11">
    <source>
        <dbReference type="Proteomes" id="UP000324646"/>
    </source>
</evidence>
<dbReference type="HAMAP" id="MF_00120">
    <property type="entry name" value="GatA"/>
    <property type="match status" value="1"/>
</dbReference>
<dbReference type="GO" id="GO:0050567">
    <property type="term" value="F:glutaminyl-tRNA synthase (glutamine-hydrolyzing) activity"/>
    <property type="evidence" value="ECO:0007669"/>
    <property type="project" value="UniProtKB-UniRule"/>
</dbReference>
<dbReference type="KEGG" id="crs:FQB35_11925"/>
<dbReference type="InterPro" id="IPR004412">
    <property type="entry name" value="GatA"/>
</dbReference>
<sequence length="485" mass="53546">MEIYHLTAHEIRDKLQNKEISAKELTELILKRMKNVESKVGAYVYINDENAVSFAEEVDNRIHAGEILSDLVGIPMSLKDNICTEGIFTTCASKILENFIPPYNATVTKMLYEQKSILLGKTNMDEFAMGSSTETSVFKATKNPWDLERVPGGSSGGSAAAVAAGEAFFSLGSDTGGSIRQPASFCGIVGLKPTYGLVSRYGLIAYASSLDQIGPLTKDVEDCALVLNAIVGHDNMDSTSVSFKGVDYKKALINDVEGLKIGILKEYFEEGVDEDIKKAIFDSLKLFESMGAIVEEVSLPHTEYALSAYYIIASSECSSNLARFDGIRYGYRAKNYDSLKDLFIKTRTEGFGEEVKRRIMLGTFSLSLGYYDAYYQKALKVRTLIKQDFEKAFKNFDVLIAPTTPSVAFKIGEKINDPLGMYMSDVCTVPINMAGLPAISIPCGFKDGLPIGLQIIGKHFDESTILRVAYTFEQNTDYHKKRVKL</sequence>
<feature type="domain" description="Amidase" evidence="9">
    <location>
        <begin position="24"/>
        <end position="466"/>
    </location>
</feature>
<comment type="subunit">
    <text evidence="8">Heterotrimer of A, B and C subunits.</text>
</comment>
<dbReference type="InterPro" id="IPR036928">
    <property type="entry name" value="AS_sf"/>
</dbReference>
<accession>A0A5C0SGA1</accession>
<dbReference type="AlphaFoldDB" id="A0A5C0SGA1"/>
<organism evidence="10 11">
    <name type="scientific">Crassaminicella thermophila</name>
    <dbReference type="NCBI Taxonomy" id="2599308"/>
    <lineage>
        <taxon>Bacteria</taxon>
        <taxon>Bacillati</taxon>
        <taxon>Bacillota</taxon>
        <taxon>Clostridia</taxon>
        <taxon>Eubacteriales</taxon>
        <taxon>Clostridiaceae</taxon>
        <taxon>Crassaminicella</taxon>
    </lineage>
</organism>
<dbReference type="EMBL" id="CP042243">
    <property type="protein sequence ID" value="QEK12972.1"/>
    <property type="molecule type" value="Genomic_DNA"/>
</dbReference>
<dbReference type="PROSITE" id="PS00571">
    <property type="entry name" value="AMIDASES"/>
    <property type="match status" value="1"/>
</dbReference>
<dbReference type="GO" id="GO:0005524">
    <property type="term" value="F:ATP binding"/>
    <property type="evidence" value="ECO:0007669"/>
    <property type="project" value="UniProtKB-KW"/>
</dbReference>
<dbReference type="GO" id="GO:0030956">
    <property type="term" value="C:glutamyl-tRNA(Gln) amidotransferase complex"/>
    <property type="evidence" value="ECO:0007669"/>
    <property type="project" value="InterPro"/>
</dbReference>
<dbReference type="InterPro" id="IPR020556">
    <property type="entry name" value="Amidase_CS"/>
</dbReference>
<evidence type="ECO:0000259" key="9">
    <source>
        <dbReference type="Pfam" id="PF01425"/>
    </source>
</evidence>
<dbReference type="GO" id="GO:0006412">
    <property type="term" value="P:translation"/>
    <property type="evidence" value="ECO:0007669"/>
    <property type="project" value="UniProtKB-UniRule"/>
</dbReference>
<evidence type="ECO:0000256" key="7">
    <source>
        <dbReference type="ARBA" id="ARBA00047407"/>
    </source>
</evidence>
<evidence type="ECO:0000256" key="3">
    <source>
        <dbReference type="ARBA" id="ARBA00022741"/>
    </source>
</evidence>
<dbReference type="Proteomes" id="UP000324646">
    <property type="component" value="Chromosome"/>
</dbReference>
<protein>
    <recommendedName>
        <fullName evidence="8">Glutamyl-tRNA(Gln) amidotransferase subunit A</fullName>
        <shortName evidence="8">Glu-ADT subunit A</shortName>
        <ecNumber evidence="8">6.3.5.7</ecNumber>
    </recommendedName>
</protein>
<feature type="active site" description="Charge relay system" evidence="8">
    <location>
        <position position="79"/>
    </location>
</feature>
<keyword evidence="2 8" id="KW-0436">Ligase</keyword>
<dbReference type="OrthoDB" id="9811471at2"/>
<evidence type="ECO:0000313" key="10">
    <source>
        <dbReference type="EMBL" id="QEK12972.1"/>
    </source>
</evidence>
<evidence type="ECO:0000256" key="5">
    <source>
        <dbReference type="ARBA" id="ARBA00022917"/>
    </source>
</evidence>
<keyword evidence="11" id="KW-1185">Reference proteome</keyword>
<dbReference type="EC" id="6.3.5.7" evidence="8"/>
<keyword evidence="5 8" id="KW-0648">Protein biosynthesis</keyword>
<dbReference type="RefSeq" id="WP_148810108.1">
    <property type="nucleotide sequence ID" value="NZ_CP042243.1"/>
</dbReference>
<feature type="active site" description="Charge relay system" evidence="8">
    <location>
        <position position="154"/>
    </location>
</feature>
<dbReference type="InterPro" id="IPR000120">
    <property type="entry name" value="Amidase"/>
</dbReference>
<evidence type="ECO:0000256" key="4">
    <source>
        <dbReference type="ARBA" id="ARBA00022840"/>
    </source>
</evidence>
<evidence type="ECO:0000256" key="8">
    <source>
        <dbReference type="HAMAP-Rule" id="MF_00120"/>
    </source>
</evidence>
<feature type="active site" description="Acyl-ester intermediate" evidence="8">
    <location>
        <position position="178"/>
    </location>
</feature>
<dbReference type="PANTHER" id="PTHR11895:SF151">
    <property type="entry name" value="GLUTAMYL-TRNA(GLN) AMIDOTRANSFERASE SUBUNIT A"/>
    <property type="match status" value="1"/>
</dbReference>
<dbReference type="InterPro" id="IPR023631">
    <property type="entry name" value="Amidase_dom"/>
</dbReference>
<keyword evidence="4 8" id="KW-0067">ATP-binding</keyword>
<name>A0A5C0SGA1_CRATE</name>
<evidence type="ECO:0000256" key="2">
    <source>
        <dbReference type="ARBA" id="ARBA00022598"/>
    </source>
</evidence>
<keyword evidence="10" id="KW-0808">Transferase</keyword>
<dbReference type="PANTHER" id="PTHR11895">
    <property type="entry name" value="TRANSAMIDASE"/>
    <property type="match status" value="1"/>
</dbReference>
<proteinExistence type="inferred from homology"/>
<dbReference type="Pfam" id="PF01425">
    <property type="entry name" value="Amidase"/>
    <property type="match status" value="1"/>
</dbReference>
<gene>
    <name evidence="8 10" type="primary">gatA</name>
    <name evidence="10" type="ORF">FQB35_11925</name>
</gene>